<dbReference type="EMBL" id="WJXW01000005">
    <property type="protein sequence ID" value="KAF9736156.1"/>
    <property type="molecule type" value="Genomic_DNA"/>
</dbReference>
<gene>
    <name evidence="2" type="ORF">PMIN01_06071</name>
</gene>
<evidence type="ECO:0000313" key="2">
    <source>
        <dbReference type="EMBL" id="KAF9736156.1"/>
    </source>
</evidence>
<proteinExistence type="predicted"/>
<evidence type="ECO:0000256" key="1">
    <source>
        <dbReference type="SAM" id="MobiDB-lite"/>
    </source>
</evidence>
<organism evidence="2 3">
    <name type="scientific">Paraphaeosphaeria minitans</name>
    <dbReference type="NCBI Taxonomy" id="565426"/>
    <lineage>
        <taxon>Eukaryota</taxon>
        <taxon>Fungi</taxon>
        <taxon>Dikarya</taxon>
        <taxon>Ascomycota</taxon>
        <taxon>Pezizomycotina</taxon>
        <taxon>Dothideomycetes</taxon>
        <taxon>Pleosporomycetidae</taxon>
        <taxon>Pleosporales</taxon>
        <taxon>Massarineae</taxon>
        <taxon>Didymosphaeriaceae</taxon>
        <taxon>Paraphaeosphaeria</taxon>
    </lineage>
</organism>
<feature type="region of interest" description="Disordered" evidence="1">
    <location>
        <begin position="132"/>
        <end position="173"/>
    </location>
</feature>
<reference evidence="2" key="1">
    <citation type="journal article" date="2020" name="Mol. Plant Microbe Interact.">
        <title>Genome Sequence of the Biocontrol Agent Coniothyrium minitans strain Conio (IMI 134523).</title>
        <authorList>
            <person name="Patel D."/>
            <person name="Shittu T.A."/>
            <person name="Baroncelli R."/>
            <person name="Muthumeenakshi S."/>
            <person name="Osborne T.H."/>
            <person name="Janganan T.K."/>
            <person name="Sreenivasaprasad S."/>
        </authorList>
    </citation>
    <scope>NUCLEOTIDE SEQUENCE</scope>
    <source>
        <strain evidence="2">Conio</strain>
    </source>
</reference>
<dbReference type="Proteomes" id="UP000756921">
    <property type="component" value="Unassembled WGS sequence"/>
</dbReference>
<comment type="caution">
    <text evidence="2">The sequence shown here is derived from an EMBL/GenBank/DDBJ whole genome shotgun (WGS) entry which is preliminary data.</text>
</comment>
<protein>
    <submittedName>
        <fullName evidence="2">Uncharacterized protein</fullName>
    </submittedName>
</protein>
<name>A0A9P6GJ70_9PLEO</name>
<sequence>MAGATALHGNNDGADGKSDSAPFALGSHLQRRGCRAAVVNVGMRDPAVPVAPGLRLRLRLQSQHCDKEALRRPPIDSSRCLHLVQPCEPVSPCALDSTQLLLLPLNFPALLGGAPRNRMQLVGLHDATRCAHAPARRQDEERGAPPNPASPLAIGPMDVQDANYPVAAQAGSG</sequence>
<dbReference type="AlphaFoldDB" id="A0A9P6GJ70"/>
<accession>A0A9P6GJ70</accession>
<keyword evidence="3" id="KW-1185">Reference proteome</keyword>
<evidence type="ECO:0000313" key="3">
    <source>
        <dbReference type="Proteomes" id="UP000756921"/>
    </source>
</evidence>